<accession>A0A0F8YWP3</accession>
<sequence>VLDESRKTREEVVIEASGAESQYDRLLTDVDDFLTDEFVHGGVPLEGGAKMGVGEKKARKIAIEVRNEYIKDLEDEIRGELGDQAQDQEVREYLFASLNMGKYLEEILLSWDFPMGEGIVPPTSAVAEAERRHLADIEGMYGGFPNQPGLLARVMNTWNKKWIPTLDPSQGFKPTLASLEDVHRGGQVFADPVARGFLGALAGGTRLLEETAAIQSGQKFTGQPTDTTVSDTLKSQMAEDILSEIISPEFIIFALPFAAAGVAARGTRLTKLLQTTSNLVGLGGLEVAGPVAAAKLAKFGLTSGGRNTRSILRGLTAVARNPRAIANVPQAVKDSPLFQRGLQHIAEVRAGDVHWYGSLVTPRIGDDAERFLANTNIGRDGNYTTAQIRKIAIDEGLNV</sequence>
<dbReference type="AlphaFoldDB" id="A0A0F8YWP3"/>
<organism evidence="1">
    <name type="scientific">marine sediment metagenome</name>
    <dbReference type="NCBI Taxonomy" id="412755"/>
    <lineage>
        <taxon>unclassified sequences</taxon>
        <taxon>metagenomes</taxon>
        <taxon>ecological metagenomes</taxon>
    </lineage>
</organism>
<name>A0A0F8YWP3_9ZZZZ</name>
<protein>
    <submittedName>
        <fullName evidence="1">Uncharacterized protein</fullName>
    </submittedName>
</protein>
<dbReference type="EMBL" id="LAZR01054558">
    <property type="protein sequence ID" value="KKK78285.1"/>
    <property type="molecule type" value="Genomic_DNA"/>
</dbReference>
<comment type="caution">
    <text evidence="1">The sequence shown here is derived from an EMBL/GenBank/DDBJ whole genome shotgun (WGS) entry which is preliminary data.</text>
</comment>
<evidence type="ECO:0000313" key="1">
    <source>
        <dbReference type="EMBL" id="KKK78285.1"/>
    </source>
</evidence>
<reference evidence="1" key="1">
    <citation type="journal article" date="2015" name="Nature">
        <title>Complex archaea that bridge the gap between prokaryotes and eukaryotes.</title>
        <authorList>
            <person name="Spang A."/>
            <person name="Saw J.H."/>
            <person name="Jorgensen S.L."/>
            <person name="Zaremba-Niedzwiedzka K."/>
            <person name="Martijn J."/>
            <person name="Lind A.E."/>
            <person name="van Eijk R."/>
            <person name="Schleper C."/>
            <person name="Guy L."/>
            <person name="Ettema T.J."/>
        </authorList>
    </citation>
    <scope>NUCLEOTIDE SEQUENCE</scope>
</reference>
<feature type="non-terminal residue" evidence="1">
    <location>
        <position position="399"/>
    </location>
</feature>
<proteinExistence type="predicted"/>
<feature type="non-terminal residue" evidence="1">
    <location>
        <position position="1"/>
    </location>
</feature>
<gene>
    <name evidence="1" type="ORF">LCGC14_2845100</name>
</gene>